<dbReference type="Gene3D" id="1.10.20.10">
    <property type="entry name" value="Histone, subunit A"/>
    <property type="match status" value="1"/>
</dbReference>
<feature type="domain" description="Transcription factor CBF/NF-Y/archaeal histone" evidence="4">
    <location>
        <begin position="111"/>
        <end position="160"/>
    </location>
</feature>
<comment type="caution">
    <text evidence="5">The sequence shown here is derived from an EMBL/GenBank/DDBJ whole genome shotgun (WGS) entry which is preliminary data.</text>
</comment>
<reference evidence="5 6" key="1">
    <citation type="journal article" date="2017" name="Gigascience">
        <title>Draft genome of the honey bee ectoparasitic mite, Tropilaelaps mercedesae, is shaped by the parasitic life history.</title>
        <authorList>
            <person name="Dong X."/>
            <person name="Armstrong S.D."/>
            <person name="Xia D."/>
            <person name="Makepeace B.L."/>
            <person name="Darby A.C."/>
            <person name="Kadowaki T."/>
        </authorList>
    </citation>
    <scope>NUCLEOTIDE SEQUENCE [LARGE SCALE GENOMIC DNA]</scope>
    <source>
        <strain evidence="5">Wuxi-XJTLU</strain>
    </source>
</reference>
<comment type="subcellular location">
    <subcellularLocation>
        <location evidence="1">Nucleus</location>
    </subcellularLocation>
</comment>
<dbReference type="GO" id="GO:0006261">
    <property type="term" value="P:DNA-templated DNA replication"/>
    <property type="evidence" value="ECO:0007669"/>
    <property type="project" value="TreeGrafter"/>
</dbReference>
<feature type="compositionally biased region" description="Basic and acidic residues" evidence="3">
    <location>
        <begin position="18"/>
        <end position="88"/>
    </location>
</feature>
<keyword evidence="6" id="KW-1185">Reference proteome</keyword>
<dbReference type="CDD" id="cd22924">
    <property type="entry name" value="HFD_CHRAC1-like"/>
    <property type="match status" value="1"/>
</dbReference>
<evidence type="ECO:0000313" key="6">
    <source>
        <dbReference type="Proteomes" id="UP000192247"/>
    </source>
</evidence>
<dbReference type="InterPro" id="IPR050568">
    <property type="entry name" value="Transcr_DNA_Rep_Reg"/>
</dbReference>
<dbReference type="GO" id="GO:0046982">
    <property type="term" value="F:protein heterodimerization activity"/>
    <property type="evidence" value="ECO:0007669"/>
    <property type="project" value="InterPro"/>
</dbReference>
<evidence type="ECO:0000256" key="2">
    <source>
        <dbReference type="ARBA" id="ARBA00023242"/>
    </source>
</evidence>
<dbReference type="InterPro" id="IPR003958">
    <property type="entry name" value="CBFA_NFYB_domain"/>
</dbReference>
<evidence type="ECO:0000256" key="3">
    <source>
        <dbReference type="SAM" id="MobiDB-lite"/>
    </source>
</evidence>
<evidence type="ECO:0000313" key="5">
    <source>
        <dbReference type="EMBL" id="OQR74908.1"/>
    </source>
</evidence>
<dbReference type="OrthoDB" id="1291358at2759"/>
<dbReference type="Pfam" id="PF00808">
    <property type="entry name" value="CBFD_NFYB_HMF"/>
    <property type="match status" value="1"/>
</dbReference>
<dbReference type="SUPFAM" id="SSF47113">
    <property type="entry name" value="Histone-fold"/>
    <property type="match status" value="1"/>
</dbReference>
<sequence length="236" mass="26353">MQGGALQKKEPSGGGRKSTKDSKQTKDKEPKEAKGYGDAKPSKEQKTKQSKDHKNSLKEGGSKDSKESKTTKEKKEEQRSDSAKDARSSPHLKGPAGQESPLRKERVQAKASFPLTRIKMIMKSAPEVNTLGVDAVALTARAAELFVIHLAKETLKKGKSTKVEYTDIYKVVHDNPDLDFLYGKPPQNQFYNGPIHISTSSYPINIIPQKVPYKDCIAEMKDIERKQKEIMEQIEI</sequence>
<dbReference type="Proteomes" id="UP000192247">
    <property type="component" value="Unassembled WGS sequence"/>
</dbReference>
<name>A0A1V9XNH0_9ACAR</name>
<dbReference type="InterPro" id="IPR009072">
    <property type="entry name" value="Histone-fold"/>
</dbReference>
<dbReference type="EMBL" id="MNPL01007175">
    <property type="protein sequence ID" value="OQR74908.1"/>
    <property type="molecule type" value="Genomic_DNA"/>
</dbReference>
<evidence type="ECO:0000259" key="4">
    <source>
        <dbReference type="Pfam" id="PF00808"/>
    </source>
</evidence>
<dbReference type="PANTHER" id="PTHR10252">
    <property type="entry name" value="HISTONE-LIKE TRANSCRIPTION FACTOR CCAAT-RELATED"/>
    <property type="match status" value="1"/>
</dbReference>
<keyword evidence="2" id="KW-0539">Nucleus</keyword>
<dbReference type="InParanoid" id="A0A1V9XNH0"/>
<dbReference type="GO" id="GO:0008623">
    <property type="term" value="C:CHRAC"/>
    <property type="evidence" value="ECO:0007669"/>
    <property type="project" value="TreeGrafter"/>
</dbReference>
<dbReference type="STRING" id="418985.A0A1V9XNH0"/>
<gene>
    <name evidence="5" type="ORF">BIW11_08770</name>
</gene>
<evidence type="ECO:0000256" key="1">
    <source>
        <dbReference type="ARBA" id="ARBA00004123"/>
    </source>
</evidence>
<proteinExistence type="predicted"/>
<protein>
    <submittedName>
        <fullName evidence="5">Chromatin accessibility complex protein 1-like</fullName>
    </submittedName>
</protein>
<dbReference type="PANTHER" id="PTHR10252:SF54">
    <property type="entry name" value="CHROMATIN ACCESSIBILITY COMPLEX PROTEIN 1"/>
    <property type="match status" value="1"/>
</dbReference>
<accession>A0A1V9XNH0</accession>
<organism evidence="5 6">
    <name type="scientific">Tropilaelaps mercedesae</name>
    <dbReference type="NCBI Taxonomy" id="418985"/>
    <lineage>
        <taxon>Eukaryota</taxon>
        <taxon>Metazoa</taxon>
        <taxon>Ecdysozoa</taxon>
        <taxon>Arthropoda</taxon>
        <taxon>Chelicerata</taxon>
        <taxon>Arachnida</taxon>
        <taxon>Acari</taxon>
        <taxon>Parasitiformes</taxon>
        <taxon>Mesostigmata</taxon>
        <taxon>Gamasina</taxon>
        <taxon>Dermanyssoidea</taxon>
        <taxon>Laelapidae</taxon>
        <taxon>Tropilaelaps</taxon>
    </lineage>
</organism>
<feature type="region of interest" description="Disordered" evidence="3">
    <location>
        <begin position="1"/>
        <end position="106"/>
    </location>
</feature>
<dbReference type="AlphaFoldDB" id="A0A1V9XNH0"/>